<evidence type="ECO:0000256" key="1">
    <source>
        <dbReference type="ARBA" id="ARBA00004496"/>
    </source>
</evidence>
<keyword evidence="6 15" id="KW-0963">Cytoplasm</keyword>
<dbReference type="FunFam" id="3.90.650.10:FF:000011">
    <property type="entry name" value="Phosphoribosylformylglycinamidine cyclo-ligase"/>
    <property type="match status" value="1"/>
</dbReference>
<dbReference type="Gene3D" id="3.90.650.10">
    <property type="entry name" value="PurM-like C-terminal domain"/>
    <property type="match status" value="1"/>
</dbReference>
<reference evidence="18 19" key="1">
    <citation type="journal article" date="2019" name="Nat. Microbiol.">
        <title>Wide diversity of methane and short-chain alkane metabolisms in uncultured archaea.</title>
        <authorList>
            <person name="Borrel G."/>
            <person name="Adam P.S."/>
            <person name="McKay L.J."/>
            <person name="Chen L.X."/>
            <person name="Sierra-Garcia I.N."/>
            <person name="Sieber C.M."/>
            <person name="Letourneur Q."/>
            <person name="Ghozlane A."/>
            <person name="Andersen G.L."/>
            <person name="Li W.J."/>
            <person name="Hallam S.J."/>
            <person name="Muyzer G."/>
            <person name="de Oliveira V.M."/>
            <person name="Inskeep W.P."/>
            <person name="Banfield J.F."/>
            <person name="Gribaldo S."/>
        </authorList>
    </citation>
    <scope>NUCLEOTIDE SEQUENCE [LARGE SCALE GENOMIC DNA]</scope>
    <source>
        <strain evidence="18">NM1b</strain>
    </source>
</reference>
<comment type="caution">
    <text evidence="18">The sequence shown here is derived from an EMBL/GenBank/DDBJ whole genome shotgun (WGS) entry which is preliminary data.</text>
</comment>
<dbReference type="HAMAP" id="MF_00741">
    <property type="entry name" value="AIRS"/>
    <property type="match status" value="1"/>
</dbReference>
<keyword evidence="9 15" id="KW-0658">Purine biosynthesis</keyword>
<dbReference type="InterPro" id="IPR010918">
    <property type="entry name" value="PurM-like_C_dom"/>
</dbReference>
<dbReference type="GO" id="GO:0005829">
    <property type="term" value="C:cytosol"/>
    <property type="evidence" value="ECO:0007669"/>
    <property type="project" value="TreeGrafter"/>
</dbReference>
<dbReference type="UniPathway" id="UPA00074">
    <property type="reaction ID" value="UER00129"/>
</dbReference>
<dbReference type="GO" id="GO:0004641">
    <property type="term" value="F:phosphoribosylformylglycinamidine cyclo-ligase activity"/>
    <property type="evidence" value="ECO:0007669"/>
    <property type="project" value="UniProtKB-UniRule"/>
</dbReference>
<evidence type="ECO:0000256" key="4">
    <source>
        <dbReference type="ARBA" id="ARBA00013047"/>
    </source>
</evidence>
<feature type="domain" description="PurM-like N-terminal" evidence="16">
    <location>
        <begin position="44"/>
        <end position="157"/>
    </location>
</feature>
<dbReference type="NCBIfam" id="TIGR00878">
    <property type="entry name" value="purM"/>
    <property type="match status" value="1"/>
</dbReference>
<dbReference type="InterPro" id="IPR036676">
    <property type="entry name" value="PurM-like_C_sf"/>
</dbReference>
<evidence type="ECO:0000259" key="17">
    <source>
        <dbReference type="Pfam" id="PF02769"/>
    </source>
</evidence>
<evidence type="ECO:0000256" key="15">
    <source>
        <dbReference type="HAMAP-Rule" id="MF_00741"/>
    </source>
</evidence>
<comment type="subcellular location">
    <subcellularLocation>
        <location evidence="1 15">Cytoplasm</location>
    </subcellularLocation>
</comment>
<evidence type="ECO:0000256" key="12">
    <source>
        <dbReference type="ARBA" id="ARBA00032931"/>
    </source>
</evidence>
<organism evidence="18 19">
    <name type="scientific">Candidatus Methanolliviera hydrocarbonicum</name>
    <dbReference type="NCBI Taxonomy" id="2491085"/>
    <lineage>
        <taxon>Archaea</taxon>
        <taxon>Methanobacteriati</taxon>
        <taxon>Methanobacteriota</taxon>
        <taxon>Candidatus Methanoliparia</taxon>
        <taxon>Candidatus Methanoliparales</taxon>
        <taxon>Candidatus Methanollivieraceae</taxon>
        <taxon>Candidatus Methanolliviera</taxon>
    </lineage>
</organism>
<dbReference type="SUPFAM" id="SSF55326">
    <property type="entry name" value="PurM N-terminal domain-like"/>
    <property type="match status" value="1"/>
</dbReference>
<evidence type="ECO:0000256" key="6">
    <source>
        <dbReference type="ARBA" id="ARBA00022490"/>
    </source>
</evidence>
<evidence type="ECO:0000256" key="13">
    <source>
        <dbReference type="ARBA" id="ARBA00033093"/>
    </source>
</evidence>
<dbReference type="GO" id="GO:0046084">
    <property type="term" value="P:adenine biosynthetic process"/>
    <property type="evidence" value="ECO:0007669"/>
    <property type="project" value="TreeGrafter"/>
</dbReference>
<evidence type="ECO:0000256" key="14">
    <source>
        <dbReference type="ARBA" id="ARBA00049057"/>
    </source>
</evidence>
<proteinExistence type="inferred from homology"/>
<evidence type="ECO:0000313" key="19">
    <source>
        <dbReference type="Proteomes" id="UP000320766"/>
    </source>
</evidence>
<gene>
    <name evidence="15" type="primary">purM</name>
    <name evidence="18" type="ORF">EF807_05390</name>
</gene>
<dbReference type="InterPro" id="IPR016188">
    <property type="entry name" value="PurM-like_N"/>
</dbReference>
<evidence type="ECO:0000256" key="5">
    <source>
        <dbReference type="ARBA" id="ARBA00020367"/>
    </source>
</evidence>
<dbReference type="InterPro" id="IPR004733">
    <property type="entry name" value="PurM_cligase"/>
</dbReference>
<keyword evidence="8 15" id="KW-0547">Nucleotide-binding</keyword>
<evidence type="ECO:0000259" key="16">
    <source>
        <dbReference type="Pfam" id="PF00586"/>
    </source>
</evidence>
<name>A0A520KW53_9EURY</name>
<dbReference type="EC" id="6.3.3.1" evidence="4 15"/>
<accession>A0A520KW53</accession>
<dbReference type="GO" id="GO:0005524">
    <property type="term" value="F:ATP binding"/>
    <property type="evidence" value="ECO:0007669"/>
    <property type="project" value="UniProtKB-KW"/>
</dbReference>
<keyword evidence="7 15" id="KW-0436">Ligase</keyword>
<dbReference type="Pfam" id="PF02769">
    <property type="entry name" value="AIRS_C"/>
    <property type="match status" value="1"/>
</dbReference>
<evidence type="ECO:0000256" key="9">
    <source>
        <dbReference type="ARBA" id="ARBA00022755"/>
    </source>
</evidence>
<dbReference type="Pfam" id="PF00586">
    <property type="entry name" value="AIRS"/>
    <property type="match status" value="1"/>
</dbReference>
<dbReference type="PANTHER" id="PTHR10520">
    <property type="entry name" value="TRIFUNCTIONAL PURINE BIOSYNTHETIC PROTEIN ADENOSINE-3-RELATED"/>
    <property type="match status" value="1"/>
</dbReference>
<evidence type="ECO:0000256" key="2">
    <source>
        <dbReference type="ARBA" id="ARBA00004686"/>
    </source>
</evidence>
<dbReference type="InterPro" id="IPR036921">
    <property type="entry name" value="PurM-like_N_sf"/>
</dbReference>
<sequence length="334" mass="36346">MLYKDAGVDIEKEGELIKSLISRIKPVRKGFGRPLGKIGHFSGLVDFGGFALAMTTDGVGTKILVANRLKKWDTIGIDCIAMNVNDLLAIGAEPIAFVDYLAIGEMEEKYEVVVGEIGEGLNDGARISNISIVGGETATLPEIITGIDLAGTCVGVVKKEEMIDGKKISLGDSVLAIRSSGIHSNGLTLARKIIDSSDYDYDDLLPGGDVRIGEELIKPTRIYMEVLELVKEHEIHGLAHITGGGLLNLKRITNYGFNIYNPPKPQPIFEFLRELGGVSYEEMYRTFNMGAGFIIVAPKKEEKNILEKIDGEKIGEVTKKAGIEINLGDKKIRL</sequence>
<feature type="domain" description="PurM-like C-terminal" evidence="17">
    <location>
        <begin position="171"/>
        <end position="325"/>
    </location>
</feature>
<evidence type="ECO:0000256" key="7">
    <source>
        <dbReference type="ARBA" id="ARBA00022598"/>
    </source>
</evidence>
<evidence type="ECO:0000256" key="3">
    <source>
        <dbReference type="ARBA" id="ARBA00010280"/>
    </source>
</evidence>
<evidence type="ECO:0000256" key="10">
    <source>
        <dbReference type="ARBA" id="ARBA00022840"/>
    </source>
</evidence>
<dbReference type="GO" id="GO:0006189">
    <property type="term" value="P:'de novo' IMP biosynthetic process"/>
    <property type="evidence" value="ECO:0007669"/>
    <property type="project" value="UniProtKB-UniRule"/>
</dbReference>
<evidence type="ECO:0000256" key="8">
    <source>
        <dbReference type="ARBA" id="ARBA00022741"/>
    </source>
</evidence>
<evidence type="ECO:0000256" key="11">
    <source>
        <dbReference type="ARBA" id="ARBA00031908"/>
    </source>
</evidence>
<dbReference type="SUPFAM" id="SSF56042">
    <property type="entry name" value="PurM C-terminal domain-like"/>
    <property type="match status" value="1"/>
</dbReference>
<comment type="catalytic activity">
    <reaction evidence="14 15">
        <text>2-formamido-N(1)-(5-O-phospho-beta-D-ribosyl)acetamidine + ATP = 5-amino-1-(5-phospho-beta-D-ribosyl)imidazole + ADP + phosphate + H(+)</text>
        <dbReference type="Rhea" id="RHEA:23032"/>
        <dbReference type="ChEBI" id="CHEBI:15378"/>
        <dbReference type="ChEBI" id="CHEBI:30616"/>
        <dbReference type="ChEBI" id="CHEBI:43474"/>
        <dbReference type="ChEBI" id="CHEBI:137981"/>
        <dbReference type="ChEBI" id="CHEBI:147287"/>
        <dbReference type="ChEBI" id="CHEBI:456216"/>
        <dbReference type="EC" id="6.3.3.1"/>
    </reaction>
</comment>
<comment type="similarity">
    <text evidence="3 15">Belongs to the AIR synthase family.</text>
</comment>
<keyword evidence="10 15" id="KW-0067">ATP-binding</keyword>
<dbReference type="EMBL" id="RXIL01000097">
    <property type="protein sequence ID" value="RZN68727.1"/>
    <property type="molecule type" value="Genomic_DNA"/>
</dbReference>
<comment type="pathway">
    <text evidence="2 15">Purine metabolism; IMP biosynthesis via de novo pathway; 5-amino-1-(5-phospho-D-ribosyl)imidazole from N(2)-formyl-N(1)-(5-phospho-D-ribosyl)glycinamide: step 2/2.</text>
</comment>
<dbReference type="GO" id="GO:0004637">
    <property type="term" value="F:phosphoribosylamine-glycine ligase activity"/>
    <property type="evidence" value="ECO:0007669"/>
    <property type="project" value="TreeGrafter"/>
</dbReference>
<dbReference type="FunFam" id="3.30.1330.10:FF:000020">
    <property type="entry name" value="Phosphoribosylformylglycinamidine cyclo-ligase"/>
    <property type="match status" value="1"/>
</dbReference>
<dbReference type="Gene3D" id="3.30.1330.10">
    <property type="entry name" value="PurM-like, N-terminal domain"/>
    <property type="match status" value="1"/>
</dbReference>
<protein>
    <recommendedName>
        <fullName evidence="5 15">Phosphoribosylformylglycinamidine cyclo-ligase</fullName>
        <ecNumber evidence="4 15">6.3.3.1</ecNumber>
    </recommendedName>
    <alternativeName>
        <fullName evidence="12 15">AIR synthase</fullName>
    </alternativeName>
    <alternativeName>
        <fullName evidence="13 15">AIRS</fullName>
    </alternativeName>
    <alternativeName>
        <fullName evidence="11 15">Phosphoribosyl-aminoimidazole synthetase</fullName>
    </alternativeName>
</protein>
<dbReference type="PANTHER" id="PTHR10520:SF12">
    <property type="entry name" value="TRIFUNCTIONAL PURINE BIOSYNTHETIC PROTEIN ADENOSINE-3"/>
    <property type="match status" value="1"/>
</dbReference>
<evidence type="ECO:0000313" key="18">
    <source>
        <dbReference type="EMBL" id="RZN68727.1"/>
    </source>
</evidence>
<dbReference type="AlphaFoldDB" id="A0A520KW53"/>
<dbReference type="Proteomes" id="UP000320766">
    <property type="component" value="Unassembled WGS sequence"/>
</dbReference>
<dbReference type="CDD" id="cd02196">
    <property type="entry name" value="PurM"/>
    <property type="match status" value="1"/>
</dbReference>